<feature type="transmembrane region" description="Helical" evidence="2">
    <location>
        <begin position="28"/>
        <end position="49"/>
    </location>
</feature>
<feature type="non-terminal residue" evidence="3">
    <location>
        <position position="1"/>
    </location>
</feature>
<feature type="transmembrane region" description="Helical" evidence="2">
    <location>
        <begin position="55"/>
        <end position="78"/>
    </location>
</feature>
<name>C3PU85_RHPV1</name>
<keyword evidence="2" id="KW-0472">Membrane</keyword>
<feature type="transmembrane region" description="Helical" evidence="2">
    <location>
        <begin position="6"/>
        <end position="23"/>
    </location>
</feature>
<dbReference type="EMBL" id="EF558840">
    <property type="protein sequence ID" value="ABX56075.1"/>
    <property type="molecule type" value="Genomic_DNA"/>
</dbReference>
<evidence type="ECO:0000256" key="1">
    <source>
        <dbReference type="ARBA" id="ARBA00022518"/>
    </source>
</evidence>
<protein>
    <submittedName>
        <fullName evidence="3">E5</fullName>
    </submittedName>
</protein>
<dbReference type="Proteomes" id="UP000095890">
    <property type="component" value="Segment"/>
</dbReference>
<keyword evidence="1" id="KW-0244">Early protein</keyword>
<proteinExistence type="predicted"/>
<evidence type="ECO:0000313" key="4">
    <source>
        <dbReference type="Proteomes" id="UP000095890"/>
    </source>
</evidence>
<organism evidence="3 4">
    <name type="scientific">Macaca fascicularis papillomavirus 6</name>
    <dbReference type="NCBI Taxonomy" id="471184"/>
    <lineage>
        <taxon>Viruses</taxon>
        <taxon>Monodnaviria</taxon>
        <taxon>Shotokuvirae</taxon>
        <taxon>Cossaviricota</taxon>
        <taxon>Papovaviricetes</taxon>
        <taxon>Zurhausenvirales</taxon>
        <taxon>Papillomaviridae</taxon>
        <taxon>Firstpapillomavirinae</taxon>
        <taxon>Alphapapillomavirus</taxon>
        <taxon>Rhesus papillomavirus type 1</taxon>
    </lineage>
</organism>
<sequence>TAKILLFIVIFLFLFFLGLVVCARLESLVLCLCVYAKVLLLMLLFWVTIVPPFSAFALCFVCFLLPLLFIHLHALSVVNSRQ</sequence>
<keyword evidence="2" id="KW-0812">Transmembrane</keyword>
<reference evidence="3 4" key="1">
    <citation type="journal article" date="2009" name="Virology">
        <title>Genomic diversity and interspecies host infection of alpha12 Macaca fascicularis papillomaviruses (MfPVs).</title>
        <authorList>
            <person name="Chen Z."/>
            <person name="van Doorslaer K."/>
            <person name="Desalle R."/>
            <person name="Wood C.E."/>
            <person name="Kaplan J.R."/>
            <person name="Wagner J.D."/>
            <person name="Burk R.D."/>
        </authorList>
    </citation>
    <scope>NUCLEOTIDE SEQUENCE [LARGE SCALE GENOMIC DNA]</scope>
    <source>
        <strain evidence="3">Mac39</strain>
    </source>
</reference>
<keyword evidence="2" id="KW-1133">Transmembrane helix</keyword>
<accession>C3PU85</accession>
<gene>
    <name evidence="3" type="primary">E5</name>
</gene>
<dbReference type="Pfam" id="PF03025">
    <property type="entry name" value="Papilloma_E5"/>
    <property type="match status" value="1"/>
</dbReference>
<evidence type="ECO:0000256" key="2">
    <source>
        <dbReference type="SAM" id="Phobius"/>
    </source>
</evidence>
<dbReference type="InterPro" id="IPR004270">
    <property type="entry name" value="Papilloma_E5_alpha"/>
</dbReference>
<evidence type="ECO:0000313" key="3">
    <source>
        <dbReference type="EMBL" id="ABX56075.1"/>
    </source>
</evidence>